<dbReference type="SMART" id="SM00530">
    <property type="entry name" value="HTH_XRE"/>
    <property type="match status" value="1"/>
</dbReference>
<dbReference type="SUPFAM" id="SSF47413">
    <property type="entry name" value="lambda repressor-like DNA-binding domains"/>
    <property type="match status" value="1"/>
</dbReference>
<dbReference type="InterPro" id="IPR043917">
    <property type="entry name" value="DUF5753"/>
</dbReference>
<evidence type="ECO:0000313" key="3">
    <source>
        <dbReference type="Proteomes" id="UP000646244"/>
    </source>
</evidence>
<comment type="caution">
    <text evidence="2">The sequence shown here is derived from an EMBL/GenBank/DDBJ whole genome shotgun (WGS) entry which is preliminary data.</text>
</comment>
<dbReference type="InterPro" id="IPR010982">
    <property type="entry name" value="Lambda_DNA-bd_dom_sf"/>
</dbReference>
<name>A0A918TMK9_STRCJ</name>
<dbReference type="InterPro" id="IPR001387">
    <property type="entry name" value="Cro/C1-type_HTH"/>
</dbReference>
<evidence type="ECO:0000259" key="1">
    <source>
        <dbReference type="PROSITE" id="PS50943"/>
    </source>
</evidence>
<proteinExistence type="predicted"/>
<dbReference type="PROSITE" id="PS50943">
    <property type="entry name" value="HTH_CROC1"/>
    <property type="match status" value="1"/>
</dbReference>
<gene>
    <name evidence="2" type="ORF">GCM10010507_25430</name>
</gene>
<dbReference type="CDD" id="cd00093">
    <property type="entry name" value="HTH_XRE"/>
    <property type="match status" value="1"/>
</dbReference>
<feature type="domain" description="HTH cro/C1-type" evidence="1">
    <location>
        <begin position="19"/>
        <end position="60"/>
    </location>
</feature>
<dbReference type="GO" id="GO:0003677">
    <property type="term" value="F:DNA binding"/>
    <property type="evidence" value="ECO:0007669"/>
    <property type="project" value="InterPro"/>
</dbReference>
<dbReference type="Pfam" id="PF19054">
    <property type="entry name" value="DUF5753"/>
    <property type="match status" value="1"/>
</dbReference>
<sequence length="269" mass="30207">MTNETSQPPMAWRLCGNQVKLWRMDAGVSREALGQEAGYGYETVKSMEQGRRRPSQRLLEVADEMCGANGKLLAARNYLQPERFVPRVRDYMAAEAEAIAVHWYETVLIPGLLQTEEYARVLMAQHCPPVDDETVEERVAARLERQGLLAKTTVLFSFVLYEAALRTLVGGREAMRRQLDHLLEVGNARNVSLQVLPARHGVYAGLGGPFVLLENAELERHAFEEGQETGVLHTDPERISNLTKRHAMIRMQALSAEESAGLIRKLAEE</sequence>
<dbReference type="Pfam" id="PF13560">
    <property type="entry name" value="HTH_31"/>
    <property type="match status" value="1"/>
</dbReference>
<dbReference type="AlphaFoldDB" id="A0A918TMK9"/>
<dbReference type="EMBL" id="BMVB01000007">
    <property type="protein sequence ID" value="GHC48759.1"/>
    <property type="molecule type" value="Genomic_DNA"/>
</dbReference>
<protein>
    <submittedName>
        <fullName evidence="2">Transcriptional regulator</fullName>
    </submittedName>
</protein>
<dbReference type="Proteomes" id="UP000646244">
    <property type="component" value="Unassembled WGS sequence"/>
</dbReference>
<reference evidence="2" key="2">
    <citation type="submission" date="2020-09" db="EMBL/GenBank/DDBJ databases">
        <authorList>
            <person name="Sun Q."/>
            <person name="Ohkuma M."/>
        </authorList>
    </citation>
    <scope>NUCLEOTIDE SEQUENCE</scope>
    <source>
        <strain evidence="2">JCM 4633</strain>
    </source>
</reference>
<accession>A0A918TMK9</accession>
<reference evidence="2" key="1">
    <citation type="journal article" date="2014" name="Int. J. Syst. Evol. Microbiol.">
        <title>Complete genome sequence of Corynebacterium casei LMG S-19264T (=DSM 44701T), isolated from a smear-ripened cheese.</title>
        <authorList>
            <consortium name="US DOE Joint Genome Institute (JGI-PGF)"/>
            <person name="Walter F."/>
            <person name="Albersmeier A."/>
            <person name="Kalinowski J."/>
            <person name="Ruckert C."/>
        </authorList>
    </citation>
    <scope>NUCLEOTIDE SEQUENCE</scope>
    <source>
        <strain evidence="2">JCM 4633</strain>
    </source>
</reference>
<evidence type="ECO:0000313" key="2">
    <source>
        <dbReference type="EMBL" id="GHC48759.1"/>
    </source>
</evidence>
<dbReference type="Gene3D" id="1.10.260.40">
    <property type="entry name" value="lambda repressor-like DNA-binding domains"/>
    <property type="match status" value="1"/>
</dbReference>
<organism evidence="2 3">
    <name type="scientific">Streptomyces cinnamoneus</name>
    <name type="common">Streptoverticillium cinnamoneum</name>
    <dbReference type="NCBI Taxonomy" id="53446"/>
    <lineage>
        <taxon>Bacteria</taxon>
        <taxon>Bacillati</taxon>
        <taxon>Actinomycetota</taxon>
        <taxon>Actinomycetes</taxon>
        <taxon>Kitasatosporales</taxon>
        <taxon>Streptomycetaceae</taxon>
        <taxon>Streptomyces</taxon>
        <taxon>Streptomyces cinnamoneus group</taxon>
    </lineage>
</organism>